<dbReference type="PANTHER" id="PTHR45228">
    <property type="entry name" value="CYCLIC DI-GMP PHOSPHODIESTERASE TM_0186-RELATED"/>
    <property type="match status" value="1"/>
</dbReference>
<dbReference type="Gene3D" id="1.10.3210.10">
    <property type="entry name" value="Hypothetical protein af1432"/>
    <property type="match status" value="1"/>
</dbReference>
<dbReference type="RefSeq" id="WP_007390867.1">
    <property type="nucleotide sequence ID" value="NZ_ADGP01000003.1"/>
</dbReference>
<reference evidence="2" key="2">
    <citation type="submission" date="2009-12" db="EMBL/GenBank/DDBJ databases">
        <authorList>
            <person name="Madupu R."/>
            <person name="Durkin A.S."/>
            <person name="Torralba M."/>
            <person name="Methe B."/>
            <person name="Sutton G.G."/>
            <person name="Strausberg R.L."/>
            <person name="Nelson K.E."/>
        </authorList>
    </citation>
    <scope>NUCLEOTIDE SEQUENCE</scope>
    <source>
        <strain evidence="2">28L</strain>
    </source>
</reference>
<dbReference type="InterPro" id="IPR052020">
    <property type="entry name" value="Cyclic_di-GMP/3'3'-cGAMP_PDE"/>
</dbReference>
<accession>D3LSK0</accession>
<organism evidence="2 4">
    <name type="scientific">Megasphaera lornae</name>
    <dbReference type="NCBI Taxonomy" id="1000568"/>
    <lineage>
        <taxon>Bacteria</taxon>
        <taxon>Bacillati</taxon>
        <taxon>Bacillota</taxon>
        <taxon>Negativicutes</taxon>
        <taxon>Veillonellales</taxon>
        <taxon>Veillonellaceae</taxon>
        <taxon>Megasphaera</taxon>
    </lineage>
</organism>
<dbReference type="STRING" id="699218.HMPREF0889_0938"/>
<evidence type="ECO:0000259" key="1">
    <source>
        <dbReference type="PROSITE" id="PS51832"/>
    </source>
</evidence>
<evidence type="ECO:0000313" key="4">
    <source>
        <dbReference type="Proteomes" id="UP000003242"/>
    </source>
</evidence>
<dbReference type="eggNOG" id="COG3437">
    <property type="taxonomic scope" value="Bacteria"/>
</dbReference>
<comment type="caution">
    <text evidence="2">The sequence shown here is derived from an EMBL/GenBank/DDBJ whole genome shotgun (WGS) entry which is preliminary data.</text>
</comment>
<dbReference type="InterPro" id="IPR003607">
    <property type="entry name" value="HD/PDEase_dom"/>
</dbReference>
<protein>
    <submittedName>
        <fullName evidence="2">HD domain protein</fullName>
    </submittedName>
</protein>
<dbReference type="EMBL" id="AFIJ01000018">
    <property type="protein sequence ID" value="EGL41054.1"/>
    <property type="molecule type" value="Genomic_DNA"/>
</dbReference>
<evidence type="ECO:0000313" key="2">
    <source>
        <dbReference type="EMBL" id="EFD94787.1"/>
    </source>
</evidence>
<dbReference type="InterPro" id="IPR037522">
    <property type="entry name" value="HD_GYP_dom"/>
</dbReference>
<dbReference type="Pfam" id="PF13487">
    <property type="entry name" value="HD_5"/>
    <property type="match status" value="1"/>
</dbReference>
<name>D3LSK0_9FIRM</name>
<dbReference type="Proteomes" id="UP000004018">
    <property type="component" value="Unassembled WGS sequence"/>
</dbReference>
<dbReference type="CDD" id="cd00077">
    <property type="entry name" value="HDc"/>
    <property type="match status" value="1"/>
</dbReference>
<evidence type="ECO:0000313" key="5">
    <source>
        <dbReference type="Proteomes" id="UP000004018"/>
    </source>
</evidence>
<reference evidence="3 5" key="3">
    <citation type="submission" date="2011-04" db="EMBL/GenBank/DDBJ databases">
        <authorList>
            <person name="Harkins D.M."/>
            <person name="Madupu R."/>
            <person name="Durkin A.S."/>
            <person name="Torralba M."/>
            <person name="Methe B."/>
            <person name="Sutton G.G."/>
            <person name="Nelson K.E."/>
        </authorList>
    </citation>
    <scope>NUCLEOTIDE SEQUENCE [LARGE SCALE GENOMIC DNA]</scope>
    <source>
        <strain evidence="3 5">UPII 199-6</strain>
    </source>
</reference>
<evidence type="ECO:0000313" key="3">
    <source>
        <dbReference type="EMBL" id="EGL41054.1"/>
    </source>
</evidence>
<dbReference type="AlphaFoldDB" id="D3LSK0"/>
<sequence length="201" mass="22743">MYMVSLLHTAGIDKEELNSLDTITAELLKFLQFKNRRLYMHSLQVANYSISISAKLALPKSECEQIKYAALLHDIGLLFLSNQLLNKRPYLNRTEKAMYRRHAAAGGNVLENIPCCQDIIPYISAHHERWDGSGFPRHLRGTNIPLGARIIAVADYYDTTINPSTEYWAKTKQQAVNELFSASGLLFDPEIVKAFIETLGN</sequence>
<reference evidence="4" key="1">
    <citation type="submission" date="2009-12" db="EMBL/GenBank/DDBJ databases">
        <title>Sequence of Clostridiales genomosp. BVAB3 str. UPII9-5.</title>
        <authorList>
            <person name="Madupu R."/>
            <person name="Durkin A.S."/>
            <person name="Torralba M."/>
            <person name="Methe B."/>
            <person name="Sutton G.G."/>
            <person name="Strausberg R.L."/>
            <person name="Nelson K.E."/>
        </authorList>
    </citation>
    <scope>NUCLEOTIDE SEQUENCE [LARGE SCALE GENOMIC DNA]</scope>
    <source>
        <strain evidence="4">28L</strain>
    </source>
</reference>
<feature type="domain" description="HD-GYP" evidence="1">
    <location>
        <begin position="16"/>
        <end position="201"/>
    </location>
</feature>
<dbReference type="Proteomes" id="UP000003242">
    <property type="component" value="Unassembled WGS sequence"/>
</dbReference>
<keyword evidence="5" id="KW-1185">Reference proteome</keyword>
<dbReference type="SMART" id="SM00471">
    <property type="entry name" value="HDc"/>
    <property type="match status" value="1"/>
</dbReference>
<proteinExistence type="predicted"/>
<dbReference type="SUPFAM" id="SSF109604">
    <property type="entry name" value="HD-domain/PDEase-like"/>
    <property type="match status" value="1"/>
</dbReference>
<dbReference type="PROSITE" id="PS51832">
    <property type="entry name" value="HD_GYP"/>
    <property type="match status" value="1"/>
</dbReference>
<gene>
    <name evidence="2" type="ORF">HMPREF0889_0938</name>
    <name evidence="3" type="ORF">HMPREF1039_1355</name>
</gene>
<dbReference type="OrthoDB" id="9804747at2"/>
<dbReference type="EMBL" id="ADGP01000003">
    <property type="protein sequence ID" value="EFD94787.1"/>
    <property type="molecule type" value="Genomic_DNA"/>
</dbReference>